<evidence type="ECO:0000313" key="3">
    <source>
        <dbReference type="EMBL" id="MBZ0156915.1"/>
    </source>
</evidence>
<name>A0A953M1M7_9BACT</name>
<dbReference type="SUPFAM" id="SSF52833">
    <property type="entry name" value="Thioredoxin-like"/>
    <property type="match status" value="1"/>
</dbReference>
<dbReference type="CDD" id="cd03020">
    <property type="entry name" value="DsbA_DsbC_DsbG"/>
    <property type="match status" value="1"/>
</dbReference>
<protein>
    <submittedName>
        <fullName evidence="3">DsbC family protein</fullName>
    </submittedName>
</protein>
<dbReference type="PANTHER" id="PTHR35272">
    <property type="entry name" value="THIOL:DISULFIDE INTERCHANGE PROTEIN DSBC-RELATED"/>
    <property type="match status" value="1"/>
</dbReference>
<gene>
    <name evidence="3" type="ORF">K8I29_11995</name>
</gene>
<proteinExistence type="predicted"/>
<reference evidence="3" key="2">
    <citation type="submission" date="2021-08" db="EMBL/GenBank/DDBJ databases">
        <authorList>
            <person name="Dalcin Martins P."/>
        </authorList>
    </citation>
    <scope>NUCLEOTIDE SEQUENCE</scope>
    <source>
        <strain evidence="3">MAG_39</strain>
    </source>
</reference>
<dbReference type="InterPro" id="IPR012336">
    <property type="entry name" value="Thioredoxin-like_fold"/>
</dbReference>
<accession>A0A953M1M7</accession>
<organism evidence="3 4">
    <name type="scientific">Candidatus Nitrobium versatile</name>
    <dbReference type="NCBI Taxonomy" id="2884831"/>
    <lineage>
        <taxon>Bacteria</taxon>
        <taxon>Pseudomonadati</taxon>
        <taxon>Nitrospirota</taxon>
        <taxon>Nitrospiria</taxon>
        <taxon>Nitrospirales</taxon>
        <taxon>Nitrospiraceae</taxon>
        <taxon>Candidatus Nitrobium</taxon>
    </lineage>
</organism>
<dbReference type="PANTHER" id="PTHR35272:SF3">
    <property type="entry name" value="THIOL:DISULFIDE INTERCHANGE PROTEIN DSBC"/>
    <property type="match status" value="1"/>
</dbReference>
<evidence type="ECO:0000259" key="2">
    <source>
        <dbReference type="Pfam" id="PF13098"/>
    </source>
</evidence>
<dbReference type="Pfam" id="PF13098">
    <property type="entry name" value="Thioredoxin_2"/>
    <property type="match status" value="1"/>
</dbReference>
<dbReference type="EMBL" id="JAIOIV010000095">
    <property type="protein sequence ID" value="MBZ0156915.1"/>
    <property type="molecule type" value="Genomic_DNA"/>
</dbReference>
<comment type="caution">
    <text evidence="3">The sequence shown here is derived from an EMBL/GenBank/DDBJ whole genome shotgun (WGS) entry which is preliminary data.</text>
</comment>
<dbReference type="Gene3D" id="3.40.30.10">
    <property type="entry name" value="Glutaredoxin"/>
    <property type="match status" value="1"/>
</dbReference>
<evidence type="ECO:0000256" key="1">
    <source>
        <dbReference type="SAM" id="SignalP"/>
    </source>
</evidence>
<dbReference type="InterPro" id="IPR036249">
    <property type="entry name" value="Thioredoxin-like_sf"/>
</dbReference>
<dbReference type="InterPro" id="IPR051470">
    <property type="entry name" value="Thiol:disulfide_interchange"/>
</dbReference>
<feature type="signal peptide" evidence="1">
    <location>
        <begin position="1"/>
        <end position="20"/>
    </location>
</feature>
<dbReference type="Proteomes" id="UP000705867">
    <property type="component" value="Unassembled WGS sequence"/>
</dbReference>
<dbReference type="InterPro" id="IPR033954">
    <property type="entry name" value="DiS-bond_Isoase_DsbC/G"/>
</dbReference>
<feature type="chain" id="PRO_5037809483" evidence="1">
    <location>
        <begin position="21"/>
        <end position="241"/>
    </location>
</feature>
<dbReference type="AlphaFoldDB" id="A0A953M1M7"/>
<feature type="domain" description="Thioredoxin-like fold" evidence="2">
    <location>
        <begin position="117"/>
        <end position="234"/>
    </location>
</feature>
<evidence type="ECO:0000313" key="4">
    <source>
        <dbReference type="Proteomes" id="UP000705867"/>
    </source>
</evidence>
<sequence>MKRMFYAVVLFLLLTAPLFAEQVDTAKVKSFEVMKNFLEKTQTTITEVRDLGSLYEVALEQGKKKGLVYLTKDGKYIVVGGSLVDKDFMNITALRAEELNRVNFSEIPLNDALVIKKGSGAKKLVMITDVDCPFCRKAHEGLKTMTDYTLYVFFLPLPSHPNSHEKSVKVLCSKDPAAALDLAKSDKEISAEKCAAGEEKLKKHMDFVNSLGISSTPQFIIESGRRIEGANMPALEEYLKK</sequence>
<keyword evidence="1" id="KW-0732">Signal</keyword>
<reference evidence="3" key="1">
    <citation type="journal article" date="2021" name="bioRxiv">
        <title>Unraveling nitrogen, sulfur and carbon metabolic pathways and microbial community transcriptional responses to substrate deprivation and toxicity stresses in a bioreactor mimicking anoxic brackish coastal sediment conditions.</title>
        <authorList>
            <person name="Martins P.D."/>
            <person name="Echeveste M.J."/>
            <person name="Arshad A."/>
            <person name="Kurth J."/>
            <person name="Ouboter H."/>
            <person name="Jetten M.S.M."/>
            <person name="Welte C.U."/>
        </authorList>
    </citation>
    <scope>NUCLEOTIDE SEQUENCE</scope>
    <source>
        <strain evidence="3">MAG_39</strain>
    </source>
</reference>